<gene>
    <name evidence="3" type="ORF">HFV08_04905</name>
</gene>
<evidence type="ECO:0000256" key="2">
    <source>
        <dbReference type="SAM" id="Phobius"/>
    </source>
</evidence>
<name>A0ABX1GWX7_9ACTN</name>
<keyword evidence="3" id="KW-0418">Kinase</keyword>
<feature type="transmembrane region" description="Helical" evidence="2">
    <location>
        <begin position="84"/>
        <end position="105"/>
    </location>
</feature>
<accession>A0ABX1GWX7</accession>
<keyword evidence="2" id="KW-0812">Transmembrane</keyword>
<feature type="compositionally biased region" description="Basic and acidic residues" evidence="1">
    <location>
        <begin position="174"/>
        <end position="184"/>
    </location>
</feature>
<protein>
    <submittedName>
        <fullName evidence="3">Serine/threonine protein kinase</fullName>
    </submittedName>
</protein>
<proteinExistence type="predicted"/>
<feature type="region of interest" description="Disordered" evidence="1">
    <location>
        <begin position="1"/>
        <end position="78"/>
    </location>
</feature>
<keyword evidence="4" id="KW-1185">Reference proteome</keyword>
<dbReference type="EMBL" id="JAAWWP010000002">
    <property type="protein sequence ID" value="NKI40601.1"/>
    <property type="molecule type" value="Genomic_DNA"/>
</dbReference>
<evidence type="ECO:0000313" key="4">
    <source>
        <dbReference type="Proteomes" id="UP000772196"/>
    </source>
</evidence>
<keyword evidence="2" id="KW-1133">Transmembrane helix</keyword>
<feature type="compositionally biased region" description="Basic and acidic residues" evidence="1">
    <location>
        <begin position="138"/>
        <end position="151"/>
    </location>
</feature>
<feature type="region of interest" description="Disordered" evidence="1">
    <location>
        <begin position="107"/>
        <end position="194"/>
    </location>
</feature>
<feature type="compositionally biased region" description="Low complexity" evidence="1">
    <location>
        <begin position="9"/>
        <end position="58"/>
    </location>
</feature>
<evidence type="ECO:0000313" key="3">
    <source>
        <dbReference type="EMBL" id="NKI40601.1"/>
    </source>
</evidence>
<keyword evidence="3" id="KW-0808">Transferase</keyword>
<reference evidence="3 4" key="1">
    <citation type="submission" date="2020-04" db="EMBL/GenBank/DDBJ databases">
        <title>Phylogenetic Diversity and Antibacterial Activity against Ralstonia solanacearum of Endophytic Actinomycete Isolated from Moss.</title>
        <authorList>
            <person name="Zhuang X."/>
        </authorList>
    </citation>
    <scope>NUCLEOTIDE SEQUENCE [LARGE SCALE GENOMIC DNA]</scope>
    <source>
        <strain evidence="3 4">LD120</strain>
    </source>
</reference>
<comment type="caution">
    <text evidence="3">The sequence shown here is derived from an EMBL/GenBank/DDBJ whole genome shotgun (WGS) entry which is preliminary data.</text>
</comment>
<evidence type="ECO:0000256" key="1">
    <source>
        <dbReference type="SAM" id="MobiDB-lite"/>
    </source>
</evidence>
<dbReference type="Proteomes" id="UP000772196">
    <property type="component" value="Unassembled WGS sequence"/>
</dbReference>
<organism evidence="3 4">
    <name type="scientific">Streptomyces physcomitrii</name>
    <dbReference type="NCBI Taxonomy" id="2724184"/>
    <lineage>
        <taxon>Bacteria</taxon>
        <taxon>Bacillati</taxon>
        <taxon>Actinomycetota</taxon>
        <taxon>Actinomycetes</taxon>
        <taxon>Kitasatosporales</taxon>
        <taxon>Streptomycetaceae</taxon>
        <taxon>Streptomyces</taxon>
    </lineage>
</organism>
<keyword evidence="3" id="KW-0723">Serine/threonine-protein kinase</keyword>
<keyword evidence="2" id="KW-0472">Membrane</keyword>
<dbReference type="GO" id="GO:0004674">
    <property type="term" value="F:protein serine/threonine kinase activity"/>
    <property type="evidence" value="ECO:0007669"/>
    <property type="project" value="UniProtKB-KW"/>
</dbReference>
<sequence>MAGAGAGVGAAAASGTGTGSGAAPASGSGSGSASASGAGSASGTAGQAAGSSAGTPAAPSGPPSGGGGDSSSSGSPLAGVPRRALVIAAAVLALAVVATVLGLALRDDSDQAGKGGPGGDKNTSAGGSGGQDDQGQDTGKDKDKDKDKGEDGKDDGEKDDDGKGEGSEPGEDAGEGHDPGRDGGSDGGSGIEDTVTTYRHSQGFSIGLPKGWKYTSTSAAGARFEGPDGQKLLVGWTSTPKDNPVADWRSQEQYMERSQYHRIRIEKVGFRDWETADWEFTYVDKGVKYRSIDRGFVVGPTLGYALMYTAKDADWDTGQRRDTWKVFTDTFTPKKS</sequence>